<dbReference type="Pfam" id="PF02540">
    <property type="entry name" value="NAD_synthase"/>
    <property type="match status" value="1"/>
</dbReference>
<dbReference type="GO" id="GO:0005524">
    <property type="term" value="F:ATP binding"/>
    <property type="evidence" value="ECO:0007669"/>
    <property type="project" value="UniProtKB-KW"/>
</dbReference>
<comment type="caution">
    <text evidence="7">The sequence shown here is derived from an EMBL/GenBank/DDBJ whole genome shotgun (WGS) entry which is preliminary data.</text>
</comment>
<comment type="pathway">
    <text evidence="1">Cofactor biosynthesis; NAD(+) biosynthesis.</text>
</comment>
<name>A0A645AEN5_9ZZZZ</name>
<keyword evidence="2 7" id="KW-0436">Ligase</keyword>
<dbReference type="Gene3D" id="3.40.50.620">
    <property type="entry name" value="HUPs"/>
    <property type="match status" value="1"/>
</dbReference>
<keyword evidence="3" id="KW-0547">Nucleotide-binding</keyword>
<dbReference type="EMBL" id="VSSQ01013498">
    <property type="protein sequence ID" value="MPM51620.1"/>
    <property type="molecule type" value="Genomic_DNA"/>
</dbReference>
<accession>A0A645AEN5</accession>
<evidence type="ECO:0000313" key="7">
    <source>
        <dbReference type="EMBL" id="MPM51620.1"/>
    </source>
</evidence>
<dbReference type="AlphaFoldDB" id="A0A645AEN5"/>
<proteinExistence type="predicted"/>
<dbReference type="PANTHER" id="PTHR23090:SF9">
    <property type="entry name" value="GLUTAMINE-DEPENDENT NAD(+) SYNTHETASE"/>
    <property type="match status" value="1"/>
</dbReference>
<reference evidence="7" key="1">
    <citation type="submission" date="2019-08" db="EMBL/GenBank/DDBJ databases">
        <authorList>
            <person name="Kucharzyk K."/>
            <person name="Murdoch R.W."/>
            <person name="Higgins S."/>
            <person name="Loffler F."/>
        </authorList>
    </citation>
    <scope>NUCLEOTIDE SEQUENCE</scope>
</reference>
<dbReference type="InterPro" id="IPR022310">
    <property type="entry name" value="NAD/GMP_synthase"/>
</dbReference>
<dbReference type="GO" id="GO:0005737">
    <property type="term" value="C:cytoplasm"/>
    <property type="evidence" value="ECO:0007669"/>
    <property type="project" value="InterPro"/>
</dbReference>
<dbReference type="GO" id="GO:0004359">
    <property type="term" value="F:glutaminase activity"/>
    <property type="evidence" value="ECO:0007669"/>
    <property type="project" value="InterPro"/>
</dbReference>
<evidence type="ECO:0000256" key="3">
    <source>
        <dbReference type="ARBA" id="ARBA00022741"/>
    </source>
</evidence>
<dbReference type="InterPro" id="IPR014729">
    <property type="entry name" value="Rossmann-like_a/b/a_fold"/>
</dbReference>
<gene>
    <name evidence="7" type="primary">nadE_34</name>
    <name evidence="7" type="ORF">SDC9_98370</name>
</gene>
<dbReference type="PANTHER" id="PTHR23090">
    <property type="entry name" value="NH 3 /GLUTAMINE-DEPENDENT NAD + SYNTHETASE"/>
    <property type="match status" value="1"/>
</dbReference>
<evidence type="ECO:0000256" key="1">
    <source>
        <dbReference type="ARBA" id="ARBA00004790"/>
    </source>
</evidence>
<dbReference type="Gene3D" id="3.60.110.10">
    <property type="entry name" value="Carbon-nitrogen hydrolase"/>
    <property type="match status" value="1"/>
</dbReference>
<sequence length="413" mass="46774">MGESTQDMVFSGHSLICENGSILNESKRFLLENGLIISDIDTELLVNDRRKNTSYSDLPTQEPEIIVFPMYDRVKTSLKRYICPHPFIPRNDEALNSRCSDIINIQVTGLAKRVMHTNAKSLIIGISGGLDSTLALLVAVKTCDYLNIDRKTVFGVTMPGFGTTDRTYNNALFLMKALGITTKEINIREAAMLHFKSIGHDPEVHDVTYENTQARERTQVLMDLANKENGLVIGTGDLSELALGWATYNGDHMSMYGVNSGVPKTLVRVLVKWVADYGNLDEKANDVLFDVLDTPVSPELLPPDSNNKINQKTEEIVGPYELHDFFLYYVVRCGFEPKKIYYLALNAFDNIYDDKTILKWLKNFYRRFFSQQFKRSCLPDGPKVGTINLSPRGDWRMPSDAVNTVWMKELEDL</sequence>
<evidence type="ECO:0000256" key="2">
    <source>
        <dbReference type="ARBA" id="ARBA00022598"/>
    </source>
</evidence>
<dbReference type="InterPro" id="IPR003694">
    <property type="entry name" value="NAD_synthase"/>
</dbReference>
<dbReference type="InterPro" id="IPR014445">
    <property type="entry name" value="Gln-dep_NAD_synthase"/>
</dbReference>
<dbReference type="NCBIfam" id="TIGR00552">
    <property type="entry name" value="nadE"/>
    <property type="match status" value="1"/>
</dbReference>
<dbReference type="EC" id="6.3.5.1" evidence="7"/>
<organism evidence="7">
    <name type="scientific">bioreactor metagenome</name>
    <dbReference type="NCBI Taxonomy" id="1076179"/>
    <lineage>
        <taxon>unclassified sequences</taxon>
        <taxon>metagenomes</taxon>
        <taxon>ecological metagenomes</taxon>
    </lineage>
</organism>
<dbReference type="Gene3D" id="1.10.10.1140">
    <property type="entry name" value="Glutamine-dependent NAD+ synthetase, C-terminal domain"/>
    <property type="match status" value="1"/>
</dbReference>
<keyword evidence="5" id="KW-0520">NAD</keyword>
<dbReference type="UniPathway" id="UPA00253"/>
<evidence type="ECO:0000256" key="4">
    <source>
        <dbReference type="ARBA" id="ARBA00022840"/>
    </source>
</evidence>
<feature type="domain" description="NAD/GMP synthase" evidence="6">
    <location>
        <begin position="104"/>
        <end position="287"/>
    </location>
</feature>
<evidence type="ECO:0000259" key="6">
    <source>
        <dbReference type="Pfam" id="PF02540"/>
    </source>
</evidence>
<evidence type="ECO:0000256" key="5">
    <source>
        <dbReference type="ARBA" id="ARBA00023027"/>
    </source>
</evidence>
<dbReference type="GO" id="GO:0009435">
    <property type="term" value="P:NAD+ biosynthetic process"/>
    <property type="evidence" value="ECO:0007669"/>
    <property type="project" value="UniProtKB-UniPathway"/>
</dbReference>
<dbReference type="InterPro" id="IPR041856">
    <property type="entry name" value="NAD+_synth_C"/>
</dbReference>
<dbReference type="SUPFAM" id="SSF52402">
    <property type="entry name" value="Adenine nucleotide alpha hydrolases-like"/>
    <property type="match status" value="1"/>
</dbReference>
<dbReference type="PIRSF" id="PIRSF006630">
    <property type="entry name" value="NADS_GAT"/>
    <property type="match status" value="1"/>
</dbReference>
<dbReference type="FunFam" id="1.10.10.1140:FF:000001">
    <property type="entry name" value="Glutamine-dependent NAD(+) synthetase"/>
    <property type="match status" value="1"/>
</dbReference>
<dbReference type="GO" id="GO:0003952">
    <property type="term" value="F:NAD+ synthase (glutamine-hydrolyzing) activity"/>
    <property type="evidence" value="ECO:0007669"/>
    <property type="project" value="UniProtKB-EC"/>
</dbReference>
<protein>
    <submittedName>
        <fullName evidence="7">Glutamine-dependent NAD(+) synthetase</fullName>
        <ecNumber evidence="7">6.3.5.1</ecNumber>
    </submittedName>
</protein>
<dbReference type="InterPro" id="IPR036526">
    <property type="entry name" value="C-N_Hydrolase_sf"/>
</dbReference>
<keyword evidence="4" id="KW-0067">ATP-binding</keyword>
<dbReference type="NCBIfam" id="NF002730">
    <property type="entry name" value="PRK02628.1"/>
    <property type="match status" value="1"/>
</dbReference>
<dbReference type="CDD" id="cd00553">
    <property type="entry name" value="NAD_synthase"/>
    <property type="match status" value="1"/>
</dbReference>